<keyword evidence="1" id="KW-1185">Reference proteome</keyword>
<name>A0ABM0N813_PRUMU</name>
<evidence type="ECO:0000313" key="1">
    <source>
        <dbReference type="Proteomes" id="UP000694861"/>
    </source>
</evidence>
<dbReference type="RefSeq" id="XP_008220866.1">
    <property type="nucleotide sequence ID" value="XM_008222644.1"/>
</dbReference>
<accession>A0ABM0N813</accession>
<dbReference type="Proteomes" id="UP000694861">
    <property type="component" value="Linkage group LG2"/>
</dbReference>
<reference evidence="2" key="2">
    <citation type="submission" date="2025-08" db="UniProtKB">
        <authorList>
            <consortium name="RefSeq"/>
        </authorList>
    </citation>
    <scope>IDENTIFICATION</scope>
</reference>
<sequence length="245" mass="27915">MDYRAADQDMEIQDLRDSKSVQLDSKVGEALIADVPACYAEDDEAQGFFGGIWLLWNDAKFNLRVIHCIDQTVSVCVETAREWKNLEGSVSNILDMLIPLLRKWNTQVYGQIFQKNKRILARLQGIQRVSWLRSGDRNTKFFHITTLVKRRRNRIERLKDNNGDWISSKEGLKALVVKYFHGIFLDGAVDIINSPLPSLFAHIPKADLAAVSKEVTEKEVHDALFAIGPYKAHGPNGYSAFFFFP</sequence>
<proteinExistence type="predicted"/>
<evidence type="ECO:0000313" key="2">
    <source>
        <dbReference type="RefSeq" id="XP_008220866.1"/>
    </source>
</evidence>
<dbReference type="GeneID" id="103320900"/>
<protein>
    <submittedName>
        <fullName evidence="2">Uncharacterized protein LOC103320900</fullName>
    </submittedName>
</protein>
<gene>
    <name evidence="2" type="primary">LOC103320900</name>
</gene>
<reference evidence="1" key="1">
    <citation type="journal article" date="2012" name="Nat. Commun.">
        <title>The genome of Prunus mume.</title>
        <authorList>
            <person name="Zhang Q."/>
            <person name="Chen W."/>
            <person name="Sun L."/>
            <person name="Zhao F."/>
            <person name="Huang B."/>
            <person name="Yang W."/>
            <person name="Tao Y."/>
            <person name="Wang J."/>
            <person name="Yuan Z."/>
            <person name="Fan G."/>
            <person name="Xing Z."/>
            <person name="Han C."/>
            <person name="Pan H."/>
            <person name="Zhong X."/>
            <person name="Shi W."/>
            <person name="Liang X."/>
            <person name="Du D."/>
            <person name="Sun F."/>
            <person name="Xu Z."/>
            <person name="Hao R."/>
            <person name="Lv T."/>
            <person name="Lv Y."/>
            <person name="Zheng Z."/>
            <person name="Sun M."/>
            <person name="Luo L."/>
            <person name="Cai M."/>
            <person name="Gao Y."/>
            <person name="Wang J."/>
            <person name="Yin Y."/>
            <person name="Xu X."/>
            <person name="Cheng T."/>
            <person name="Wang J."/>
        </authorList>
    </citation>
    <scope>NUCLEOTIDE SEQUENCE [LARGE SCALE GENOMIC DNA]</scope>
</reference>
<organism evidence="1 2">
    <name type="scientific">Prunus mume</name>
    <name type="common">Japanese apricot</name>
    <name type="synonym">Armeniaca mume</name>
    <dbReference type="NCBI Taxonomy" id="102107"/>
    <lineage>
        <taxon>Eukaryota</taxon>
        <taxon>Viridiplantae</taxon>
        <taxon>Streptophyta</taxon>
        <taxon>Embryophyta</taxon>
        <taxon>Tracheophyta</taxon>
        <taxon>Spermatophyta</taxon>
        <taxon>Magnoliopsida</taxon>
        <taxon>eudicotyledons</taxon>
        <taxon>Gunneridae</taxon>
        <taxon>Pentapetalae</taxon>
        <taxon>rosids</taxon>
        <taxon>fabids</taxon>
        <taxon>Rosales</taxon>
        <taxon>Rosaceae</taxon>
        <taxon>Amygdaloideae</taxon>
        <taxon>Amygdaleae</taxon>
        <taxon>Prunus</taxon>
    </lineage>
</organism>